<feature type="chain" id="PRO_5044479755" description="Lipoprotein" evidence="8">
    <location>
        <begin position="21"/>
        <end position="274"/>
    </location>
</feature>
<keyword evidence="2 8" id="KW-0732">Signal</keyword>
<feature type="lipid moiety-binding region" description="S-diacylglycerol cysteine" evidence="7">
    <location>
        <position position="21"/>
    </location>
</feature>
<evidence type="ECO:0000313" key="9">
    <source>
        <dbReference type="EMBL" id="XBC46710.1"/>
    </source>
</evidence>
<dbReference type="InterPro" id="IPR004872">
    <property type="entry name" value="Lipoprotein_NlpA"/>
</dbReference>
<comment type="subcellular location">
    <subcellularLocation>
        <location evidence="1">Membrane</location>
        <topology evidence="1">Lipid-anchor</topology>
    </subcellularLocation>
</comment>
<evidence type="ECO:0000256" key="4">
    <source>
        <dbReference type="ARBA" id="ARBA00023139"/>
    </source>
</evidence>
<dbReference type="PANTHER" id="PTHR30429:SF0">
    <property type="entry name" value="METHIONINE-BINDING LIPOPROTEIN METQ"/>
    <property type="match status" value="1"/>
</dbReference>
<organism evidence="10">
    <name type="scientific">Dolosigranulum savutiense</name>
    <dbReference type="NCBI Taxonomy" id="3110288"/>
    <lineage>
        <taxon>Bacteria</taxon>
        <taxon>Bacillati</taxon>
        <taxon>Bacillota</taxon>
        <taxon>Bacilli</taxon>
        <taxon>Lactobacillales</taxon>
        <taxon>Carnobacteriaceae</taxon>
        <taxon>Dolosigranulum</taxon>
    </lineage>
</organism>
<protein>
    <recommendedName>
        <fullName evidence="6">Lipoprotein</fullName>
    </recommendedName>
</protein>
<keyword evidence="4" id="KW-0564">Palmitate</keyword>
<keyword evidence="3" id="KW-0472">Membrane</keyword>
<feature type="signal peptide" evidence="8">
    <location>
        <begin position="1"/>
        <end position="20"/>
    </location>
</feature>
<accession>A0AB74TUV6</accession>
<evidence type="ECO:0000256" key="3">
    <source>
        <dbReference type="ARBA" id="ARBA00023136"/>
    </source>
</evidence>
<dbReference type="EMBL" id="CP142436">
    <property type="protein sequence ID" value="XBC52177.1"/>
    <property type="molecule type" value="Genomic_DNA"/>
</dbReference>
<evidence type="ECO:0000256" key="7">
    <source>
        <dbReference type="PIRSR" id="PIRSR002854-1"/>
    </source>
</evidence>
<dbReference type="EMBL" id="CP142433">
    <property type="protein sequence ID" value="XBC46710.1"/>
    <property type="molecule type" value="Genomic_DNA"/>
</dbReference>
<gene>
    <name evidence="11" type="ORF">VUQ06_02465</name>
    <name evidence="12" type="ORF">VUQ07_03670</name>
    <name evidence="9" type="ORF">VUQ08_03650</name>
    <name evidence="10" type="ORF">VUQ09_00960</name>
</gene>
<dbReference type="PIRSF" id="PIRSF002854">
    <property type="entry name" value="MetQ"/>
    <property type="match status" value="1"/>
</dbReference>
<evidence type="ECO:0000256" key="2">
    <source>
        <dbReference type="ARBA" id="ARBA00022729"/>
    </source>
</evidence>
<evidence type="ECO:0000313" key="11">
    <source>
        <dbReference type="EMBL" id="XBC50097.1"/>
    </source>
</evidence>
<dbReference type="EMBL" id="CP142434">
    <property type="protein sequence ID" value="XBC47998.1"/>
    <property type="molecule type" value="Genomic_DNA"/>
</dbReference>
<dbReference type="AlphaFoldDB" id="A0AB74TUV6"/>
<dbReference type="SUPFAM" id="SSF53850">
    <property type="entry name" value="Periplasmic binding protein-like II"/>
    <property type="match status" value="1"/>
</dbReference>
<evidence type="ECO:0000256" key="8">
    <source>
        <dbReference type="SAM" id="SignalP"/>
    </source>
</evidence>
<dbReference type="PANTHER" id="PTHR30429">
    <property type="entry name" value="D-METHIONINE-BINDING LIPOPROTEIN METQ"/>
    <property type="match status" value="1"/>
</dbReference>
<dbReference type="RefSeq" id="WP_347298032.1">
    <property type="nucleotide sequence ID" value="NZ_CP142433.1"/>
</dbReference>
<dbReference type="EMBL" id="CP142435">
    <property type="protein sequence ID" value="XBC50097.1"/>
    <property type="molecule type" value="Genomic_DNA"/>
</dbReference>
<dbReference type="Gene3D" id="3.40.190.10">
    <property type="entry name" value="Periplasmic binding protein-like II"/>
    <property type="match status" value="2"/>
</dbReference>
<keyword evidence="5 6" id="KW-0449">Lipoprotein</keyword>
<dbReference type="KEGG" id="dst:VUQ06_02465"/>
<evidence type="ECO:0000256" key="6">
    <source>
        <dbReference type="PIRNR" id="PIRNR002854"/>
    </source>
</evidence>
<reference evidence="10" key="1">
    <citation type="submission" date="2023-12" db="EMBL/GenBank/DDBJ databases">
        <title>Dolosigranulum savutii sp. nov. isolated from human upper respiratory samples collected in Botswana.</title>
        <authorList>
            <person name="Kelly M.S."/>
        </authorList>
    </citation>
    <scope>NUCLEOTIDE SEQUENCE</scope>
    <source>
        <strain evidence="12">MSK211</strain>
        <strain evidence="11">MSK294</strain>
        <strain evidence="10">MSK312</strain>
        <strain evidence="9">MSK433</strain>
    </source>
</reference>
<evidence type="ECO:0000256" key="1">
    <source>
        <dbReference type="ARBA" id="ARBA00004635"/>
    </source>
</evidence>
<dbReference type="Pfam" id="PF03180">
    <property type="entry name" value="Lipoprotein_9"/>
    <property type="match status" value="1"/>
</dbReference>
<evidence type="ECO:0000313" key="10">
    <source>
        <dbReference type="EMBL" id="XBC47998.1"/>
    </source>
</evidence>
<name>A0AB74TUV6_9LACT</name>
<evidence type="ECO:0000313" key="12">
    <source>
        <dbReference type="EMBL" id="XBC52177.1"/>
    </source>
</evidence>
<dbReference type="PROSITE" id="PS51257">
    <property type="entry name" value="PROKAR_LIPOPROTEIN"/>
    <property type="match status" value="1"/>
</dbReference>
<evidence type="ECO:0000256" key="5">
    <source>
        <dbReference type="ARBA" id="ARBA00023288"/>
    </source>
</evidence>
<sequence length="274" mass="30612">MKKWIKSSAILLLGAGLLMACQPTEEETTTLHIGASNSPHADILEFVKPKLAEEGIELEISVFDDYVLPNRAVFEEESDANYFQHIPYLEESNRENGYDLVNAGSIHLEPLGAYSQRYNSLEELPDGADIFVSNNRPDHGRVIAMFEEAGLIEVDPDADLTQSSFDVITENPHNFNFDADYDSGLMVTLYREDEADVVFINSNFAVETGIDVLEESIALESKATPYVNILAVKSGRENDPHIKRLVEELQSQEVADYILETWKGSVLPVGQEQK</sequence>
<comment type="similarity">
    <text evidence="6">Belongs to the nlpA lipoprotein family.</text>
</comment>
<dbReference type="GO" id="GO:0016020">
    <property type="term" value="C:membrane"/>
    <property type="evidence" value="ECO:0007669"/>
    <property type="project" value="UniProtKB-SubCell"/>
</dbReference>
<proteinExistence type="inferred from homology"/>